<keyword evidence="4" id="KW-1185">Reference proteome</keyword>
<proteinExistence type="predicted"/>
<feature type="compositionally biased region" description="Polar residues" evidence="1">
    <location>
        <begin position="11"/>
        <end position="23"/>
    </location>
</feature>
<dbReference type="Pfam" id="PF13843">
    <property type="entry name" value="DDE_Tnp_1_7"/>
    <property type="match status" value="1"/>
</dbReference>
<reference evidence="3" key="1">
    <citation type="submission" date="2022-11" db="UniProtKB">
        <authorList>
            <consortium name="EnsemblMetazoa"/>
        </authorList>
    </citation>
    <scope>IDENTIFICATION</scope>
</reference>
<feature type="domain" description="PiggyBac transposable element-derived protein" evidence="2">
    <location>
        <begin position="289"/>
        <end position="658"/>
    </location>
</feature>
<protein>
    <recommendedName>
        <fullName evidence="2">PiggyBac transposable element-derived protein domain-containing protein</fullName>
    </recommendedName>
</protein>
<evidence type="ECO:0000313" key="4">
    <source>
        <dbReference type="Proteomes" id="UP000887568"/>
    </source>
</evidence>
<dbReference type="OrthoDB" id="118105at2759"/>
<feature type="compositionally biased region" description="Acidic residues" evidence="1">
    <location>
        <begin position="172"/>
        <end position="208"/>
    </location>
</feature>
<dbReference type="Proteomes" id="UP000887568">
    <property type="component" value="Unplaced"/>
</dbReference>
<dbReference type="AlphaFoldDB" id="A0A914A0T6"/>
<dbReference type="InterPro" id="IPR029526">
    <property type="entry name" value="PGBD"/>
</dbReference>
<organism evidence="3 4">
    <name type="scientific">Patiria miniata</name>
    <name type="common">Bat star</name>
    <name type="synonym">Asterina miniata</name>
    <dbReference type="NCBI Taxonomy" id="46514"/>
    <lineage>
        <taxon>Eukaryota</taxon>
        <taxon>Metazoa</taxon>
        <taxon>Echinodermata</taxon>
        <taxon>Eleutherozoa</taxon>
        <taxon>Asterozoa</taxon>
        <taxon>Asteroidea</taxon>
        <taxon>Valvatacea</taxon>
        <taxon>Valvatida</taxon>
        <taxon>Asterinidae</taxon>
        <taxon>Patiria</taxon>
    </lineage>
</organism>
<name>A0A914A0T6_PATMI</name>
<dbReference type="OMA" id="AINIMMG"/>
<feature type="compositionally biased region" description="Low complexity" evidence="1">
    <location>
        <begin position="114"/>
        <end position="126"/>
    </location>
</feature>
<evidence type="ECO:0000259" key="2">
    <source>
        <dbReference type="Pfam" id="PF13843"/>
    </source>
</evidence>
<feature type="region of interest" description="Disordered" evidence="1">
    <location>
        <begin position="114"/>
        <end position="140"/>
    </location>
</feature>
<sequence>MDDKTAVPDQANGQESSPTSDQVTDPPVEVSTEMETNATGRLTVVYPTPAHVCSPILQSALAQDSDAPAGAIAKTEEDLSTSLSHAHPVPVQVCGPISTQAQGKVVVLPTRVTRSTDSLTSSTGGSAANPGLDPCSSGSGLSTAPKFDYYSLDGIKEEEFDTMEDEVYFEEEVVTDENSDAPLDDESDFSPIPSDEESFSDSSSDEEPSPAKRVCKQPSNMEQGSAGDWLVDWSQQPQGTPNMQGTSNTPQKHSTDRHGWTRSLKDVPVHEFQGRQPYGPTIERPGDDNPLAYFLSFFPMTLFSKMARYTNIVGEHHASFKPTTQAEIKAWIGIRMIQGVHTNVNNEDDWSTHPGLRNQMVASTMTRGRFNLIAEHLTCTNPGKMTKKADGKRDSDPLAPVKLIWNTVNDACKANYNPRRELCLDEVSLKANTRREFFPQLRVDVGTDIYAVCEASSGYLLHMLLHSEVGRKRHKLPLQMMQPFLGRYHQLYCGTQYTSTMLAKDLLVNQTYLCGAVALSSKGLPDDVNNRQRSAIGKDRLMETMLLSPRGTSVAWQQGQMTLVLWRDVKVMSLLSTCHQGYRNQLTDFFTRTIRETGAKTPTKANIPAPAQAVNYMKFKSGVEHSNHLRSYHSCNRKYKAWKRIFFFLIDIARVNAWICYKINTEGKQLNHRMFTVNIATALIAGFAEGTPVYQSTNAAPVPAINGPNHVCTRMKVLYPKMCMQCRRAGRKTKKGKPVQTRTGCSSCNVHLCRGQCFLEFHSVT</sequence>
<evidence type="ECO:0000313" key="3">
    <source>
        <dbReference type="EnsemblMetazoa" id="XP_038057493.1"/>
    </source>
</evidence>
<evidence type="ECO:0000256" key="1">
    <source>
        <dbReference type="SAM" id="MobiDB-lite"/>
    </source>
</evidence>
<dbReference type="EnsemblMetazoa" id="XM_038201565.1">
    <property type="protein sequence ID" value="XP_038057493.1"/>
    <property type="gene ID" value="LOC119729062"/>
</dbReference>
<dbReference type="GeneID" id="119729062"/>
<dbReference type="RefSeq" id="XP_038057493.1">
    <property type="nucleotide sequence ID" value="XM_038201565.1"/>
</dbReference>
<feature type="region of interest" description="Disordered" evidence="1">
    <location>
        <begin position="172"/>
        <end position="264"/>
    </location>
</feature>
<feature type="compositionally biased region" description="Basic and acidic residues" evidence="1">
    <location>
        <begin position="253"/>
        <end position="264"/>
    </location>
</feature>
<accession>A0A914A0T6</accession>
<dbReference type="PANTHER" id="PTHR46599">
    <property type="entry name" value="PIGGYBAC TRANSPOSABLE ELEMENT-DERIVED PROTEIN 4"/>
    <property type="match status" value="1"/>
</dbReference>
<dbReference type="PANTHER" id="PTHR46599:SF3">
    <property type="entry name" value="PIGGYBAC TRANSPOSABLE ELEMENT-DERIVED PROTEIN 4"/>
    <property type="match status" value="1"/>
</dbReference>
<feature type="compositionally biased region" description="Polar residues" evidence="1">
    <location>
        <begin position="233"/>
        <end position="252"/>
    </location>
</feature>
<feature type="region of interest" description="Disordered" evidence="1">
    <location>
        <begin position="1"/>
        <end position="36"/>
    </location>
</feature>